<comment type="caution">
    <text evidence="1">The sequence shown here is derived from an EMBL/GenBank/DDBJ whole genome shotgun (WGS) entry which is preliminary data.</text>
</comment>
<sequence length="242" mass="26315">MGGMGRGLGLRVHGHSMHGDALTLASFDVILDWVGKNPSEVGKNSAEEGFVMVTRKHRRPEVKILTIKNQPTAPNRKPSPNNPTPAITQPQPRNPAQPKPLGKKVIVQKPQAVSSQPFVSRDELKGFSTSGLFAVLDVDMSDVDKNIVIASDDGDMSESDKFYEFSSESIANVLHFNPSKLTVPRLHDQSPDPDDPVIMDVACDDEIPDFNITNAQKQAISNSLVKYGAVKADDQVPAIPEI</sequence>
<organism evidence="1 2">
    <name type="scientific">Smallanthus sonchifolius</name>
    <dbReference type="NCBI Taxonomy" id="185202"/>
    <lineage>
        <taxon>Eukaryota</taxon>
        <taxon>Viridiplantae</taxon>
        <taxon>Streptophyta</taxon>
        <taxon>Embryophyta</taxon>
        <taxon>Tracheophyta</taxon>
        <taxon>Spermatophyta</taxon>
        <taxon>Magnoliopsida</taxon>
        <taxon>eudicotyledons</taxon>
        <taxon>Gunneridae</taxon>
        <taxon>Pentapetalae</taxon>
        <taxon>asterids</taxon>
        <taxon>campanulids</taxon>
        <taxon>Asterales</taxon>
        <taxon>Asteraceae</taxon>
        <taxon>Asteroideae</taxon>
        <taxon>Heliantheae alliance</taxon>
        <taxon>Millerieae</taxon>
        <taxon>Smallanthus</taxon>
    </lineage>
</organism>
<evidence type="ECO:0000313" key="1">
    <source>
        <dbReference type="EMBL" id="KAI3677370.1"/>
    </source>
</evidence>
<keyword evidence="2" id="KW-1185">Reference proteome</keyword>
<reference evidence="1 2" key="2">
    <citation type="journal article" date="2022" name="Mol. Ecol. Resour.">
        <title>The genomes of chicory, endive, great burdock and yacon provide insights into Asteraceae paleo-polyploidization history and plant inulin production.</title>
        <authorList>
            <person name="Fan W."/>
            <person name="Wang S."/>
            <person name="Wang H."/>
            <person name="Wang A."/>
            <person name="Jiang F."/>
            <person name="Liu H."/>
            <person name="Zhao H."/>
            <person name="Xu D."/>
            <person name="Zhang Y."/>
        </authorList>
    </citation>
    <scope>NUCLEOTIDE SEQUENCE [LARGE SCALE GENOMIC DNA]</scope>
    <source>
        <strain evidence="2">cv. Yunnan</strain>
        <tissue evidence="1">Leaves</tissue>
    </source>
</reference>
<dbReference type="Proteomes" id="UP001056120">
    <property type="component" value="Linkage Group LG29"/>
</dbReference>
<dbReference type="EMBL" id="CM042046">
    <property type="protein sequence ID" value="KAI3677370.1"/>
    <property type="molecule type" value="Genomic_DNA"/>
</dbReference>
<protein>
    <submittedName>
        <fullName evidence="1">Uncharacterized protein</fullName>
    </submittedName>
</protein>
<gene>
    <name evidence="1" type="ORF">L1987_86996</name>
</gene>
<evidence type="ECO:0000313" key="2">
    <source>
        <dbReference type="Proteomes" id="UP001056120"/>
    </source>
</evidence>
<accession>A0ACB8Y0T9</accession>
<name>A0ACB8Y0T9_9ASTR</name>
<reference evidence="2" key="1">
    <citation type="journal article" date="2022" name="Mol. Ecol. Resour.">
        <title>The genomes of chicory, endive, great burdock and yacon provide insights into Asteraceae palaeo-polyploidization history and plant inulin production.</title>
        <authorList>
            <person name="Fan W."/>
            <person name="Wang S."/>
            <person name="Wang H."/>
            <person name="Wang A."/>
            <person name="Jiang F."/>
            <person name="Liu H."/>
            <person name="Zhao H."/>
            <person name="Xu D."/>
            <person name="Zhang Y."/>
        </authorList>
    </citation>
    <scope>NUCLEOTIDE SEQUENCE [LARGE SCALE GENOMIC DNA]</scope>
    <source>
        <strain evidence="2">cv. Yunnan</strain>
    </source>
</reference>
<proteinExistence type="predicted"/>